<protein>
    <submittedName>
        <fullName evidence="3">Tetratricopeptide TPR_2 repeat-containing protein</fullName>
    </submittedName>
</protein>
<dbReference type="PATRIC" id="fig|1229276.3.peg.1440"/>
<evidence type="ECO:0000256" key="2">
    <source>
        <dbReference type="SAM" id="SignalP"/>
    </source>
</evidence>
<evidence type="ECO:0000313" key="4">
    <source>
        <dbReference type="Proteomes" id="UP000031802"/>
    </source>
</evidence>
<proteinExistence type="predicted"/>
<feature type="signal peptide" evidence="2">
    <location>
        <begin position="1"/>
        <end position="21"/>
    </location>
</feature>
<reference evidence="3 4" key="2">
    <citation type="journal article" date="2015" name="PLoS ONE">
        <title>Whole-Genome Optical Mapping and Finished Genome Sequence of Sphingobacterium deserti sp. nov., a New Species Isolated from the Western Desert of China.</title>
        <authorList>
            <person name="Teng C."/>
            <person name="Zhou Z."/>
            <person name="Molnar I."/>
            <person name="Li X."/>
            <person name="Tang R."/>
            <person name="Chen M."/>
            <person name="Wang L."/>
            <person name="Su S."/>
            <person name="Zhang W."/>
            <person name="Lin M."/>
        </authorList>
    </citation>
    <scope>NUCLEOTIDE SEQUENCE [LARGE SCALE GENOMIC DNA]</scope>
    <source>
        <strain evidence="4">ACCC05744</strain>
    </source>
</reference>
<dbReference type="RefSeq" id="WP_037497042.1">
    <property type="nucleotide sequence ID" value="NZ_JJMU01000022.1"/>
</dbReference>
<reference evidence="4" key="1">
    <citation type="submission" date="2014-04" db="EMBL/GenBank/DDBJ databases">
        <title>Whole-Genome optical mapping and complete genome sequence of Sphingobacterium deserti sp. nov., a new spaces isolated from desert in the west of China.</title>
        <authorList>
            <person name="Teng C."/>
            <person name="Zhou Z."/>
            <person name="Li X."/>
            <person name="Chen M."/>
            <person name="Lin M."/>
            <person name="Wang L."/>
            <person name="Su S."/>
            <person name="Zhang C."/>
            <person name="Zhang W."/>
        </authorList>
    </citation>
    <scope>NUCLEOTIDE SEQUENCE [LARGE SCALE GENOMIC DNA]</scope>
    <source>
        <strain evidence="4">ACCC05744</strain>
    </source>
</reference>
<dbReference type="STRING" id="1229276.DI53_1397"/>
<gene>
    <name evidence="3" type="ORF">DI53_1397</name>
</gene>
<keyword evidence="4" id="KW-1185">Reference proteome</keyword>
<keyword evidence="2" id="KW-0732">Signal</keyword>
<evidence type="ECO:0000256" key="1">
    <source>
        <dbReference type="PROSITE-ProRule" id="PRU00339"/>
    </source>
</evidence>
<accession>A0A0B8T1J8</accession>
<dbReference type="Proteomes" id="UP000031802">
    <property type="component" value="Unassembled WGS sequence"/>
</dbReference>
<sequence>MTNSKLFLSLLLAGTIGSVSAQSLKDAKAALTAEQYDKAKGILQNLVEKKAKDGENYFYLGKVHLINDKVDSAAYVFNQGLTNAPKEQLNNVGLGIVDLMSGNQSAAETKFATAVSGLGKKDYLPLLYIGEAYIDAPKPDYTKAIEYLTQAKAKNAKDATILVALGDAYAGLGESSQAYVNYRDAEYMDPALLAPKIGQAVISRRAQAYDVVLEQLTALTQEHAEYAPLYRELAETYYLSSLKAPEEQYREINQKGVDNYKKYLELTGDNSVEAKTRYADFLVYSGNYAELKTVAEELAKAPGVDAKVYRYLGYIAYNQDKDYAKAAEYMNTLFSKVQPERLIPRDYLYAGLANLSAGDEAKATELLKQAVEKQTEDDNLETEIAESAFANYQDGDVDNAIKIFRVVAVDTASDYYYDANYYLGVGQYQKGSRIISPAEGEEVTPEVGQTKLAEAKPLLDEAVKALGNVTAATKQEVKDKYLVNGLYFKGLSELALDNVVYDPENVKGLYLDSFNQLLEVIKASGKSDETTNSYIADANNYIGYYYYFKGDNAKAKTYFQETLKVRPDDEIATQFVDQL</sequence>
<dbReference type="Pfam" id="PF13432">
    <property type="entry name" value="TPR_16"/>
    <property type="match status" value="1"/>
</dbReference>
<feature type="chain" id="PRO_5002123984" evidence="2">
    <location>
        <begin position="22"/>
        <end position="579"/>
    </location>
</feature>
<dbReference type="eggNOG" id="COG0457">
    <property type="taxonomic scope" value="Bacteria"/>
</dbReference>
<dbReference type="InterPro" id="IPR019734">
    <property type="entry name" value="TPR_rpt"/>
</dbReference>
<dbReference type="InterPro" id="IPR011990">
    <property type="entry name" value="TPR-like_helical_dom_sf"/>
</dbReference>
<keyword evidence="1" id="KW-0802">TPR repeat</keyword>
<dbReference type="Gene3D" id="1.25.40.10">
    <property type="entry name" value="Tetratricopeptide repeat domain"/>
    <property type="match status" value="2"/>
</dbReference>
<dbReference type="EMBL" id="JJMU01000022">
    <property type="protein sequence ID" value="KGE14897.1"/>
    <property type="molecule type" value="Genomic_DNA"/>
</dbReference>
<evidence type="ECO:0000313" key="3">
    <source>
        <dbReference type="EMBL" id="KGE14897.1"/>
    </source>
</evidence>
<dbReference type="OrthoDB" id="638548at2"/>
<dbReference type="SMART" id="SM00028">
    <property type="entry name" value="TPR"/>
    <property type="match status" value="4"/>
</dbReference>
<dbReference type="PROSITE" id="PS50005">
    <property type="entry name" value="TPR"/>
    <property type="match status" value="2"/>
</dbReference>
<comment type="caution">
    <text evidence="3">The sequence shown here is derived from an EMBL/GenBank/DDBJ whole genome shotgun (WGS) entry which is preliminary data.</text>
</comment>
<feature type="repeat" description="TPR" evidence="1">
    <location>
        <begin position="536"/>
        <end position="569"/>
    </location>
</feature>
<dbReference type="SUPFAM" id="SSF48452">
    <property type="entry name" value="TPR-like"/>
    <property type="match status" value="1"/>
</dbReference>
<feature type="repeat" description="TPR" evidence="1">
    <location>
        <begin position="159"/>
        <end position="192"/>
    </location>
</feature>
<name>A0A0B8T1J8_9SPHI</name>
<dbReference type="AlphaFoldDB" id="A0A0B8T1J8"/>
<organism evidence="3 4">
    <name type="scientific">Sphingobacterium deserti</name>
    <dbReference type="NCBI Taxonomy" id="1229276"/>
    <lineage>
        <taxon>Bacteria</taxon>
        <taxon>Pseudomonadati</taxon>
        <taxon>Bacteroidota</taxon>
        <taxon>Sphingobacteriia</taxon>
        <taxon>Sphingobacteriales</taxon>
        <taxon>Sphingobacteriaceae</taxon>
        <taxon>Sphingobacterium</taxon>
    </lineage>
</organism>
<dbReference type="SUPFAM" id="SSF81901">
    <property type="entry name" value="HCP-like"/>
    <property type="match status" value="1"/>
</dbReference>